<dbReference type="SUPFAM" id="SSF52768">
    <property type="entry name" value="Arginase/deacetylase"/>
    <property type="match status" value="1"/>
</dbReference>
<dbReference type="PANTHER" id="PTHR43782">
    <property type="entry name" value="ARGINASE"/>
    <property type="match status" value="1"/>
</dbReference>
<dbReference type="InterPro" id="IPR023696">
    <property type="entry name" value="Ureohydrolase_dom_sf"/>
</dbReference>
<dbReference type="PROSITE" id="PS51409">
    <property type="entry name" value="ARGINASE_2"/>
    <property type="match status" value="1"/>
</dbReference>
<evidence type="ECO:0000256" key="2">
    <source>
        <dbReference type="ARBA" id="ARBA00022801"/>
    </source>
</evidence>
<evidence type="ECO:0000313" key="5">
    <source>
        <dbReference type="EMBL" id="SPJ79534.1"/>
    </source>
</evidence>
<gene>
    <name evidence="5" type="ORF">FTOL_07925</name>
</gene>
<dbReference type="CDD" id="cd09999">
    <property type="entry name" value="Arginase-like_1"/>
    <property type="match status" value="1"/>
</dbReference>
<proteinExistence type="inferred from homology"/>
<dbReference type="GO" id="GO:0030145">
    <property type="term" value="F:manganese ion binding"/>
    <property type="evidence" value="ECO:0007669"/>
    <property type="project" value="TreeGrafter"/>
</dbReference>
<dbReference type="Gene3D" id="3.40.800.10">
    <property type="entry name" value="Ureohydrolase domain"/>
    <property type="match status" value="1"/>
</dbReference>
<name>A0AAE8MBS4_9HYPO</name>
<comment type="caution">
    <text evidence="5">The sequence shown here is derived from an EMBL/GenBank/DDBJ whole genome shotgun (WGS) entry which is preliminary data.</text>
</comment>
<evidence type="ECO:0000256" key="3">
    <source>
        <dbReference type="ARBA" id="ARBA00023211"/>
    </source>
</evidence>
<keyword evidence="6" id="KW-1185">Reference proteome</keyword>
<evidence type="ECO:0000256" key="1">
    <source>
        <dbReference type="ARBA" id="ARBA00022723"/>
    </source>
</evidence>
<reference evidence="5" key="1">
    <citation type="submission" date="2018-03" db="EMBL/GenBank/DDBJ databases">
        <authorList>
            <person name="Guldener U."/>
        </authorList>
    </citation>
    <scope>NUCLEOTIDE SEQUENCE</scope>
</reference>
<dbReference type="EMBL" id="ONZP01000271">
    <property type="protein sequence ID" value="SPJ79534.1"/>
    <property type="molecule type" value="Genomic_DNA"/>
</dbReference>
<keyword evidence="3" id="KW-0464">Manganese</keyword>
<dbReference type="Proteomes" id="UP001187734">
    <property type="component" value="Unassembled WGS sequence"/>
</dbReference>
<organism evidence="5 6">
    <name type="scientific">Fusarium torulosum</name>
    <dbReference type="NCBI Taxonomy" id="33205"/>
    <lineage>
        <taxon>Eukaryota</taxon>
        <taxon>Fungi</taxon>
        <taxon>Dikarya</taxon>
        <taxon>Ascomycota</taxon>
        <taxon>Pezizomycotina</taxon>
        <taxon>Sordariomycetes</taxon>
        <taxon>Hypocreomycetidae</taxon>
        <taxon>Hypocreales</taxon>
        <taxon>Nectriaceae</taxon>
        <taxon>Fusarium</taxon>
    </lineage>
</organism>
<protein>
    <submittedName>
        <fullName evidence="5">Related to arginase</fullName>
    </submittedName>
</protein>
<evidence type="ECO:0000313" key="6">
    <source>
        <dbReference type="Proteomes" id="UP001187734"/>
    </source>
</evidence>
<accession>A0AAE8MBS4</accession>
<dbReference type="GO" id="GO:0005634">
    <property type="term" value="C:nucleus"/>
    <property type="evidence" value="ECO:0007669"/>
    <property type="project" value="TreeGrafter"/>
</dbReference>
<sequence length="329" mass="35957">MAPANSVTVISSSYHLGIRDVAVGGGPIELLKAGFVDAIRKQGVTVHQIELNPVDELDGDISRVFELLRRTSKTVAQVVQEGSFPIIMAGNCSTTVGVQAGITTALGSVPACIWFNAHDDFNTPDALTSGYFDSMGVAMMAGLCWKNLLGGIPGFKALDLTRDLIHCGMRDVTDLERSRVWEAGFTVIWGNQDKHVHFEMELSEALTEKKLGETMVHLDLDALDISVGEVNKFSAAGGLLEEDLVKCLKMVPSKTEPVSLTVASFDPSFDERGKIPPVAIKGVVSFVGSLIDQGVLKSERTNYMCYDGFRCLFKDRRIRGYDWHISLLW</sequence>
<dbReference type="AlphaFoldDB" id="A0AAE8MBS4"/>
<dbReference type="GO" id="GO:0004053">
    <property type="term" value="F:arginase activity"/>
    <property type="evidence" value="ECO:0007669"/>
    <property type="project" value="TreeGrafter"/>
</dbReference>
<evidence type="ECO:0000256" key="4">
    <source>
        <dbReference type="PROSITE-ProRule" id="PRU00742"/>
    </source>
</evidence>
<dbReference type="PRINTS" id="PR00116">
    <property type="entry name" value="ARGINASE"/>
</dbReference>
<dbReference type="Pfam" id="PF00491">
    <property type="entry name" value="Arginase"/>
    <property type="match status" value="1"/>
</dbReference>
<comment type="similarity">
    <text evidence="4">Belongs to the arginase family.</text>
</comment>
<dbReference type="PANTHER" id="PTHR43782:SF3">
    <property type="entry name" value="ARGINASE"/>
    <property type="match status" value="1"/>
</dbReference>
<dbReference type="InterPro" id="IPR006035">
    <property type="entry name" value="Ureohydrolase"/>
</dbReference>
<dbReference type="GO" id="GO:0005829">
    <property type="term" value="C:cytosol"/>
    <property type="evidence" value="ECO:0007669"/>
    <property type="project" value="TreeGrafter"/>
</dbReference>
<keyword evidence="2" id="KW-0378">Hydrolase</keyword>
<keyword evidence="1" id="KW-0479">Metal-binding</keyword>